<comment type="caution">
    <text evidence="3">The sequence shown here is derived from an EMBL/GenBank/DDBJ whole genome shotgun (WGS) entry which is preliminary data.</text>
</comment>
<keyword evidence="2" id="KW-0472">Membrane</keyword>
<dbReference type="InterPro" id="IPR011990">
    <property type="entry name" value="TPR-like_helical_dom_sf"/>
</dbReference>
<organism evidence="3 4">
    <name type="scientific">Blastochloris viridis</name>
    <name type="common">Rhodopseudomonas viridis</name>
    <dbReference type="NCBI Taxonomy" id="1079"/>
    <lineage>
        <taxon>Bacteria</taxon>
        <taxon>Pseudomonadati</taxon>
        <taxon>Pseudomonadota</taxon>
        <taxon>Alphaproteobacteria</taxon>
        <taxon>Hyphomicrobiales</taxon>
        <taxon>Blastochloridaceae</taxon>
        <taxon>Blastochloris</taxon>
    </lineage>
</organism>
<feature type="transmembrane region" description="Helical" evidence="2">
    <location>
        <begin position="235"/>
        <end position="257"/>
    </location>
</feature>
<name>A0A6N4RF11_BLAVI</name>
<feature type="region of interest" description="Disordered" evidence="1">
    <location>
        <begin position="283"/>
        <end position="328"/>
    </location>
</feature>
<evidence type="ECO:0008006" key="5">
    <source>
        <dbReference type="Google" id="ProtNLM"/>
    </source>
</evidence>
<evidence type="ECO:0000313" key="4">
    <source>
        <dbReference type="Proteomes" id="UP000320948"/>
    </source>
</evidence>
<dbReference type="AlphaFoldDB" id="A0A6N4RF11"/>
<evidence type="ECO:0000313" key="3">
    <source>
        <dbReference type="EMBL" id="TKW61849.1"/>
    </source>
</evidence>
<dbReference type="EMBL" id="VAFM01000001">
    <property type="protein sequence ID" value="TKW61849.1"/>
    <property type="molecule type" value="Genomic_DNA"/>
</dbReference>
<evidence type="ECO:0000256" key="2">
    <source>
        <dbReference type="SAM" id="Phobius"/>
    </source>
</evidence>
<dbReference type="Proteomes" id="UP000320948">
    <property type="component" value="Unassembled WGS sequence"/>
</dbReference>
<proteinExistence type="predicted"/>
<feature type="compositionally biased region" description="Low complexity" evidence="1">
    <location>
        <begin position="298"/>
        <end position="308"/>
    </location>
</feature>
<protein>
    <recommendedName>
        <fullName evidence="5">Tetratricopeptide repeat protein</fullName>
    </recommendedName>
</protein>
<keyword evidence="2" id="KW-1133">Transmembrane helix</keyword>
<evidence type="ECO:0000256" key="1">
    <source>
        <dbReference type="SAM" id="MobiDB-lite"/>
    </source>
</evidence>
<feature type="transmembrane region" description="Helical" evidence="2">
    <location>
        <begin position="188"/>
        <end position="206"/>
    </location>
</feature>
<dbReference type="Gene3D" id="1.25.40.10">
    <property type="entry name" value="Tetratricopeptide repeat domain"/>
    <property type="match status" value="1"/>
</dbReference>
<gene>
    <name evidence="3" type="ORF">DI628_04310</name>
</gene>
<feature type="transmembrane region" description="Helical" evidence="2">
    <location>
        <begin position="213"/>
        <end position="229"/>
    </location>
</feature>
<accession>A0A6N4RF11</accession>
<reference evidence="3 4" key="1">
    <citation type="journal article" date="2017" name="Nat. Commun.">
        <title>In situ click chemistry generation of cyclooxygenase-2 inhibitors.</title>
        <authorList>
            <person name="Bhardwaj A."/>
            <person name="Kaur J."/>
            <person name="Wuest M."/>
            <person name="Wuest F."/>
        </authorList>
    </citation>
    <scope>NUCLEOTIDE SEQUENCE [LARGE SCALE GENOMIC DNA]</scope>
    <source>
        <strain evidence="3">S2_018_000_R2_106</strain>
    </source>
</reference>
<sequence>MMVISTPLWAVTVGPLHGKPGPSLRALGTPAGSIATEELLDTSFPGSLEERGDLPSALLEWQRIAHKSFGAEREMALTNATRLSIALERPQVANALLTELLTQNPASPYAPEALYHLATGTDTMAAAQAFGQLQKIFPNNPWTEAAQMNEVWQQAHRAGKVVNTYNLPKAEDLRKRLRTMYAAEQARIGLAGAMGVIMPGLGHMYAGNMPQGIAVLIIWCLFTLAFLSACRHRHYAYSFLFVIPSAALWLTGPVVAMELAKDQRDKKIEASLAKWDDLRPVIPSDIPPESEAPPPAAVTPAAPEAVSSTEASPAAVLPQGKLITPTRM</sequence>
<keyword evidence="2" id="KW-0812">Transmembrane</keyword>